<feature type="region of interest" description="Disordered" evidence="1">
    <location>
        <begin position="25"/>
        <end position="48"/>
    </location>
</feature>
<reference evidence="2" key="1">
    <citation type="submission" date="2021-02" db="EMBL/GenBank/DDBJ databases">
        <authorList>
            <person name="Nowell W R."/>
        </authorList>
    </citation>
    <scope>NUCLEOTIDE SEQUENCE</scope>
</reference>
<proteinExistence type="predicted"/>
<dbReference type="EMBL" id="CAJNON010002128">
    <property type="protein sequence ID" value="CAF1500816.1"/>
    <property type="molecule type" value="Genomic_DNA"/>
</dbReference>
<dbReference type="Proteomes" id="UP000663891">
    <property type="component" value="Unassembled WGS sequence"/>
</dbReference>
<evidence type="ECO:0000313" key="4">
    <source>
        <dbReference type="Proteomes" id="UP000663891"/>
    </source>
</evidence>
<protein>
    <submittedName>
        <fullName evidence="2">Uncharacterized protein</fullName>
    </submittedName>
</protein>
<dbReference type="EMBL" id="CAJOAY010002769">
    <property type="protein sequence ID" value="CAF3978374.1"/>
    <property type="molecule type" value="Genomic_DNA"/>
</dbReference>
<dbReference type="AlphaFoldDB" id="A0A815TBF3"/>
<evidence type="ECO:0000313" key="3">
    <source>
        <dbReference type="EMBL" id="CAF3978374.1"/>
    </source>
</evidence>
<accession>A0A815TBF3</accession>
<organism evidence="2 4">
    <name type="scientific">Adineta steineri</name>
    <dbReference type="NCBI Taxonomy" id="433720"/>
    <lineage>
        <taxon>Eukaryota</taxon>
        <taxon>Metazoa</taxon>
        <taxon>Spiralia</taxon>
        <taxon>Gnathifera</taxon>
        <taxon>Rotifera</taxon>
        <taxon>Eurotatoria</taxon>
        <taxon>Bdelloidea</taxon>
        <taxon>Adinetida</taxon>
        <taxon>Adinetidae</taxon>
        <taxon>Adineta</taxon>
    </lineage>
</organism>
<comment type="caution">
    <text evidence="2">The sequence shown here is derived from an EMBL/GenBank/DDBJ whole genome shotgun (WGS) entry which is preliminary data.</text>
</comment>
<gene>
    <name evidence="3" type="ORF">OKA104_LOCUS28513</name>
    <name evidence="2" type="ORF">VCS650_LOCUS42232</name>
</gene>
<feature type="compositionally biased region" description="Polar residues" evidence="1">
    <location>
        <begin position="28"/>
        <end position="48"/>
    </location>
</feature>
<sequence length="84" mass="9211">MSDSGIGSFVEYFSDSASTTLRRRFRRNPTNETDTQMPIQKPSINSTPPTQINGIYIAGFLSDINPKPAPNSAGPINMHNIVTK</sequence>
<name>A0A815TBF3_9BILA</name>
<dbReference type="Proteomes" id="UP000663881">
    <property type="component" value="Unassembled WGS sequence"/>
</dbReference>
<evidence type="ECO:0000256" key="1">
    <source>
        <dbReference type="SAM" id="MobiDB-lite"/>
    </source>
</evidence>
<evidence type="ECO:0000313" key="2">
    <source>
        <dbReference type="EMBL" id="CAF1500816.1"/>
    </source>
</evidence>